<dbReference type="EMBL" id="LR798334">
    <property type="protein sequence ID" value="CAB5224263.1"/>
    <property type="molecule type" value="Genomic_DNA"/>
</dbReference>
<accession>A0A6J7X4M4</accession>
<protein>
    <submittedName>
        <fullName evidence="2">Uncharacterized protein</fullName>
    </submittedName>
</protein>
<sequence length="95" mass="10870">MYGRVKILKLPHTKAVLLERAERIRIAAMRARHEAGMLWHLRDYAKPGSQNGISFQAYNLELRAMQMERRADQLVREAAGMEEAPSPGDSHRRSA</sequence>
<organism evidence="2">
    <name type="scientific">uncultured Caudovirales phage</name>
    <dbReference type="NCBI Taxonomy" id="2100421"/>
    <lineage>
        <taxon>Viruses</taxon>
        <taxon>Duplodnaviria</taxon>
        <taxon>Heunggongvirae</taxon>
        <taxon>Uroviricota</taxon>
        <taxon>Caudoviricetes</taxon>
        <taxon>Peduoviridae</taxon>
        <taxon>Maltschvirus</taxon>
        <taxon>Maltschvirus maltsch</taxon>
    </lineage>
</organism>
<name>A0A6J7X4M4_9CAUD</name>
<evidence type="ECO:0000256" key="1">
    <source>
        <dbReference type="SAM" id="Coils"/>
    </source>
</evidence>
<gene>
    <name evidence="2" type="ORF">UFOVP735_45</name>
</gene>
<evidence type="ECO:0000313" key="2">
    <source>
        <dbReference type="EMBL" id="CAB5224263.1"/>
    </source>
</evidence>
<proteinExistence type="predicted"/>
<reference evidence="2" key="1">
    <citation type="submission" date="2020-05" db="EMBL/GenBank/DDBJ databases">
        <authorList>
            <person name="Chiriac C."/>
            <person name="Salcher M."/>
            <person name="Ghai R."/>
            <person name="Kavagutti S V."/>
        </authorList>
    </citation>
    <scope>NUCLEOTIDE SEQUENCE</scope>
</reference>
<keyword evidence="1" id="KW-0175">Coiled coil</keyword>
<feature type="coiled-coil region" evidence="1">
    <location>
        <begin position="57"/>
        <end position="84"/>
    </location>
</feature>